<evidence type="ECO:0000256" key="16">
    <source>
        <dbReference type="SAM" id="MobiDB-lite"/>
    </source>
</evidence>
<evidence type="ECO:0000256" key="3">
    <source>
        <dbReference type="ARBA" id="ARBA00008070"/>
    </source>
</evidence>
<keyword evidence="13" id="KW-0472">Membrane</keyword>
<evidence type="ECO:0000256" key="8">
    <source>
        <dbReference type="ARBA" id="ARBA00022553"/>
    </source>
</evidence>
<evidence type="ECO:0000313" key="18">
    <source>
        <dbReference type="Proteomes" id="UP000694845"/>
    </source>
</evidence>
<evidence type="ECO:0000256" key="12">
    <source>
        <dbReference type="ARBA" id="ARBA00023054"/>
    </source>
</evidence>
<evidence type="ECO:0000256" key="1">
    <source>
        <dbReference type="ARBA" id="ARBA00004202"/>
    </source>
</evidence>
<keyword evidence="4" id="KW-0813">Transport</keyword>
<evidence type="ECO:0000256" key="14">
    <source>
        <dbReference type="ARBA" id="ARBA00067543"/>
    </source>
</evidence>
<dbReference type="InterPro" id="IPR000664">
    <property type="entry name" value="Lethal2_giant"/>
</dbReference>
<name>A0A8B7Z477_ACAPL</name>
<keyword evidence="10" id="KW-0677">Repeat</keyword>
<dbReference type="GO" id="GO:0005096">
    <property type="term" value="F:GTPase activator activity"/>
    <property type="evidence" value="ECO:0007669"/>
    <property type="project" value="TreeGrafter"/>
</dbReference>
<feature type="compositionally biased region" description="Pro residues" evidence="16">
    <location>
        <begin position="812"/>
        <end position="822"/>
    </location>
</feature>
<feature type="compositionally biased region" description="Polar residues" evidence="16">
    <location>
        <begin position="743"/>
        <end position="765"/>
    </location>
</feature>
<evidence type="ECO:0000256" key="13">
    <source>
        <dbReference type="ARBA" id="ARBA00023136"/>
    </source>
</evidence>
<dbReference type="RefSeq" id="XP_022100438.1">
    <property type="nucleotide sequence ID" value="XM_022244746.1"/>
</dbReference>
<dbReference type="GO" id="GO:0006893">
    <property type="term" value="P:Golgi to plasma membrane transport"/>
    <property type="evidence" value="ECO:0007669"/>
    <property type="project" value="TreeGrafter"/>
</dbReference>
<dbReference type="GO" id="GO:0045159">
    <property type="term" value="F:myosin II binding"/>
    <property type="evidence" value="ECO:0007669"/>
    <property type="project" value="TreeGrafter"/>
</dbReference>
<dbReference type="GO" id="GO:0005886">
    <property type="term" value="C:plasma membrane"/>
    <property type="evidence" value="ECO:0007669"/>
    <property type="project" value="UniProtKB-SubCell"/>
</dbReference>
<evidence type="ECO:0000256" key="4">
    <source>
        <dbReference type="ARBA" id="ARBA00022448"/>
    </source>
</evidence>
<evidence type="ECO:0000256" key="5">
    <source>
        <dbReference type="ARBA" id="ARBA00022475"/>
    </source>
</evidence>
<sequence>MKRFPFKKVLDGLTSGSSNSSPKGETEIAETLSCEHFTVCKVVRHGFPYEPTSMAYDPVQNILAVGTKNGSLRIFGRPGVDCHVRHDSDTAVLQLMFLVNEGALVSVCADDSLHLWNLRQKRPAILHSLKFNRERITHCTLPFQSKWLYIGTERGNVHVVNIESFVLSGYVINWNKAIELSRKTHPGPVVHLSDNPTDANKLLIGFETGVVAMWDLRTRAAEQRFNCSQPVRCISWHHEGKQFIVSHTDGTLTTWSVKNATKPANIISPHAKVPAKGLKPEPCTPVLKVEWRSVKNGDPFILFSGGLPYEKASSTPSITIMQGKTTTVLEMEHTVVDFLCLCDNPWPSNPQEPYAVVVLLESDLVVVDLTSQGYPCFENPYPMDLHESPVTCVQYYSDCPSDLIPHLYSAGSNSLNRKKQLYSKKNWPVKGGGWGSVLLRCESTLLYTCIVLIVCRHADGTVKFWDSSQVMLQVLYKLKTAKVFEKQKQARSLDGDEEPFAIQMVKLCQESRLLAVAGASGHVILYRFSRLEVTTELTVLEIAIVYEPEEPDTPEAETPPPPPPTPLKRNTSTISASSIASAVSSQQAAPTSQAAGASGGATAAAGGGGSGGTGAQATSTSSGEGIRDNVPNLKVKGGPHKRAAGFQPDLCCQLVWVDGEAPSTITTVEINSCYGLLAFGTTTGLVIVDFLQKTCLLNMGTPDLYGSADPYTRTPRSPKKTKPQGLGDIVEQYMADPERCKSPTGSSTEQQNGVCVSPTSSNSTRKQGRNNHDPAQLKRSKSQGSRKLISCKAQSVCSDSGNCGPGEAAPNGSPPTPPPSPKEGPKESNPAHSHFSQLIKFVVAGLSMNPSVLHVPYRSEGSFTRSRSSSMSSLEKEAREGVQCLTFAESYTRKTESVTSPCIWVGTTLGSVLVIVINLPPWGEQRYTQPVIVTPSGTILRLKGSTLLMAFLDCNGSLITPPYEPWKDVSRETKDSRDKRPPSLQRMRMSPSSSTEIADRQFVVICSEKEAKVISLPSQTCAYRVKVAESSYVVRADVISLQNSVCLACYVANGHIMAFSLPSFRVLLDHDYLPLTDLRIGRTFQFSSHGKGIYQASPTELQRITICSEASENLHDMLGDLFLPVNTPEAPSKGFFKGLFGGGSSTLDREDLFGESSGKPSRSIARHIPGTGGIEGVKANSSSAAGELYKARIALHERGEKLSELEERTAQMMASAENFSQASHQLMQKYKDKKWYQF</sequence>
<dbReference type="KEGG" id="aplc:110984498"/>
<feature type="compositionally biased region" description="Gly residues" evidence="16">
    <location>
        <begin position="605"/>
        <end position="614"/>
    </location>
</feature>
<dbReference type="OrthoDB" id="19944at2759"/>
<keyword evidence="12 15" id="KW-0175">Coiled coil</keyword>
<feature type="region of interest" description="Disordered" evidence="16">
    <location>
        <begin position="548"/>
        <end position="636"/>
    </location>
</feature>
<keyword evidence="8" id="KW-0597">Phosphoprotein</keyword>
<feature type="compositionally biased region" description="Basic and acidic residues" evidence="16">
    <location>
        <begin position="966"/>
        <end position="981"/>
    </location>
</feature>
<dbReference type="PANTHER" id="PTHR10241:SF25">
    <property type="entry name" value="TOMOSYN, ISOFORM C"/>
    <property type="match status" value="1"/>
</dbReference>
<keyword evidence="7" id="KW-0963">Cytoplasm</keyword>
<gene>
    <name evidence="19" type="primary">LOC110984498</name>
</gene>
<feature type="domain" description="V-SNARE coiled-coil homology" evidence="17">
    <location>
        <begin position="1173"/>
        <end position="1233"/>
    </location>
</feature>
<dbReference type="GO" id="GO:0006887">
    <property type="term" value="P:exocytosis"/>
    <property type="evidence" value="ECO:0007669"/>
    <property type="project" value="UniProtKB-KW"/>
</dbReference>
<dbReference type="Proteomes" id="UP000694845">
    <property type="component" value="Unplaced"/>
</dbReference>
<keyword evidence="11" id="KW-0653">Protein transport</keyword>
<feature type="region of interest" description="Disordered" evidence="16">
    <location>
        <begin position="966"/>
        <end position="991"/>
    </location>
</feature>
<proteinExistence type="inferred from homology"/>
<dbReference type="InterPro" id="IPR001680">
    <property type="entry name" value="WD40_rpt"/>
</dbReference>
<dbReference type="InterPro" id="IPR042855">
    <property type="entry name" value="V_SNARE_CC"/>
</dbReference>
<dbReference type="InterPro" id="IPR013905">
    <property type="entry name" value="Lgl_C_dom"/>
</dbReference>
<evidence type="ECO:0000256" key="11">
    <source>
        <dbReference type="ARBA" id="ARBA00022927"/>
    </source>
</evidence>
<dbReference type="GO" id="GO:0019905">
    <property type="term" value="F:syntaxin binding"/>
    <property type="evidence" value="ECO:0007669"/>
    <property type="project" value="TreeGrafter"/>
</dbReference>
<dbReference type="SUPFAM" id="SSF50978">
    <property type="entry name" value="WD40 repeat-like"/>
    <property type="match status" value="2"/>
</dbReference>
<dbReference type="Gene3D" id="2.130.10.10">
    <property type="entry name" value="YVTN repeat-like/Quinoprotein amine dehydrogenase"/>
    <property type="match status" value="2"/>
</dbReference>
<dbReference type="AlphaFoldDB" id="A0A8B7Z477"/>
<keyword evidence="9" id="KW-0853">WD repeat</keyword>
<feature type="region of interest" description="Disordered" evidence="16">
    <location>
        <begin position="1154"/>
        <end position="1173"/>
    </location>
</feature>
<dbReference type="PRINTS" id="PR00962">
    <property type="entry name" value="LETHAL2GIANT"/>
</dbReference>
<evidence type="ECO:0000256" key="7">
    <source>
        <dbReference type="ARBA" id="ARBA00022490"/>
    </source>
</evidence>
<keyword evidence="18" id="KW-1185">Reference proteome</keyword>
<keyword evidence="5" id="KW-1003">Cell membrane</keyword>
<dbReference type="SMART" id="SM00320">
    <property type="entry name" value="WD40"/>
    <property type="match status" value="7"/>
</dbReference>
<evidence type="ECO:0000256" key="6">
    <source>
        <dbReference type="ARBA" id="ARBA00022483"/>
    </source>
</evidence>
<evidence type="ECO:0000259" key="17">
    <source>
        <dbReference type="PROSITE" id="PS50892"/>
    </source>
</evidence>
<dbReference type="Pfam" id="PF08366">
    <property type="entry name" value="LLGL"/>
    <property type="match status" value="1"/>
</dbReference>
<dbReference type="OMA" id="IVWKFFD"/>
<feature type="region of interest" description="Disordered" evidence="16">
    <location>
        <begin position="706"/>
        <end position="786"/>
    </location>
</feature>
<reference evidence="19" key="1">
    <citation type="submission" date="2025-08" db="UniProtKB">
        <authorList>
            <consortium name="RefSeq"/>
        </authorList>
    </citation>
    <scope>IDENTIFICATION</scope>
</reference>
<organism evidence="18 19">
    <name type="scientific">Acanthaster planci</name>
    <name type="common">Crown-of-thorns starfish</name>
    <dbReference type="NCBI Taxonomy" id="133434"/>
    <lineage>
        <taxon>Eukaryota</taxon>
        <taxon>Metazoa</taxon>
        <taxon>Echinodermata</taxon>
        <taxon>Eleutherozoa</taxon>
        <taxon>Asterozoa</taxon>
        <taxon>Asteroidea</taxon>
        <taxon>Valvatacea</taxon>
        <taxon>Valvatida</taxon>
        <taxon>Acanthasteridae</taxon>
        <taxon>Acanthaster</taxon>
    </lineage>
</organism>
<dbReference type="Pfam" id="PF08596">
    <property type="entry name" value="Lgl_C"/>
    <property type="match status" value="1"/>
</dbReference>
<dbReference type="Pfam" id="PF00400">
    <property type="entry name" value="WD40"/>
    <property type="match status" value="1"/>
</dbReference>
<dbReference type="InterPro" id="IPR015943">
    <property type="entry name" value="WD40/YVTN_repeat-like_dom_sf"/>
</dbReference>
<feature type="region of interest" description="Disordered" evidence="16">
    <location>
        <begin position="802"/>
        <end position="832"/>
    </location>
</feature>
<dbReference type="FunFam" id="2.130.10.10:FF:000521">
    <property type="entry name" value="syntaxin-binding protein 5-like isoform X1"/>
    <property type="match status" value="1"/>
</dbReference>
<dbReference type="FunFam" id="1.20.5.110:FF:000001">
    <property type="entry name" value="syntaxin-binding protein 5 isoform X1"/>
    <property type="match status" value="1"/>
</dbReference>
<accession>A0A8B7Z477</accession>
<protein>
    <recommendedName>
        <fullName evidence="14">Syntaxin-binding protein 5-like</fullName>
    </recommendedName>
</protein>
<dbReference type="SUPFAM" id="SSF58038">
    <property type="entry name" value="SNARE fusion complex"/>
    <property type="match status" value="1"/>
</dbReference>
<evidence type="ECO:0000256" key="10">
    <source>
        <dbReference type="ARBA" id="ARBA00022737"/>
    </source>
</evidence>
<dbReference type="PROSITE" id="PS50892">
    <property type="entry name" value="V_SNARE"/>
    <property type="match status" value="1"/>
</dbReference>
<dbReference type="PANTHER" id="PTHR10241">
    <property type="entry name" value="LETHAL 2 GIANT LARVAE PROTEIN"/>
    <property type="match status" value="1"/>
</dbReference>
<evidence type="ECO:0000313" key="19">
    <source>
        <dbReference type="RefSeq" id="XP_022100438.1"/>
    </source>
</evidence>
<comment type="subcellular location">
    <subcellularLocation>
        <location evidence="1">Cell membrane</location>
        <topology evidence="1">Peripheral membrane protein</topology>
    </subcellularLocation>
    <subcellularLocation>
        <location evidence="2">Cytoplasm</location>
    </subcellularLocation>
</comment>
<evidence type="ECO:0000256" key="2">
    <source>
        <dbReference type="ARBA" id="ARBA00004496"/>
    </source>
</evidence>
<dbReference type="InterPro" id="IPR036322">
    <property type="entry name" value="WD40_repeat_dom_sf"/>
</dbReference>
<evidence type="ECO:0000256" key="9">
    <source>
        <dbReference type="ARBA" id="ARBA00022574"/>
    </source>
</evidence>
<dbReference type="GO" id="GO:0015031">
    <property type="term" value="P:protein transport"/>
    <property type="evidence" value="ECO:0007669"/>
    <property type="project" value="UniProtKB-KW"/>
</dbReference>
<dbReference type="GO" id="GO:0031201">
    <property type="term" value="C:SNARE complex"/>
    <property type="evidence" value="ECO:0007669"/>
    <property type="project" value="TreeGrafter"/>
</dbReference>
<comment type="similarity">
    <text evidence="3">Belongs to the WD repeat L(2)GL family.</text>
</comment>
<feature type="compositionally biased region" description="Pro residues" evidence="16">
    <location>
        <begin position="557"/>
        <end position="566"/>
    </location>
</feature>
<evidence type="ECO:0000256" key="15">
    <source>
        <dbReference type="PROSITE-ProRule" id="PRU00290"/>
    </source>
</evidence>
<dbReference type="Gene3D" id="1.20.5.110">
    <property type="match status" value="1"/>
</dbReference>
<feature type="compositionally biased region" description="Low complexity" evidence="16">
    <location>
        <begin position="571"/>
        <end position="604"/>
    </location>
</feature>
<keyword evidence="6" id="KW-0268">Exocytosis</keyword>
<dbReference type="GeneID" id="110984498"/>
<dbReference type="InterPro" id="IPR013577">
    <property type="entry name" value="LLGL2"/>
</dbReference>